<gene>
    <name evidence="1" type="ORF">FVN16_09185</name>
</gene>
<dbReference type="InterPro" id="IPR022605">
    <property type="entry name" value="DUF2920"/>
</dbReference>
<feature type="non-terminal residue" evidence="1">
    <location>
        <position position="25"/>
    </location>
</feature>
<sequence length="25" mass="2869">MLINQTFEIDSCDDVELGIKRTSKL</sequence>
<name>A0A6C8AQM1_CAMJU</name>
<dbReference type="RefSeq" id="WP_126237226.1">
    <property type="nucleotide sequence ID" value="NZ_JAMGDO010000014.1"/>
</dbReference>
<protein>
    <submittedName>
        <fullName evidence="1">DUF2920 family protein</fullName>
    </submittedName>
</protein>
<comment type="caution">
    <text evidence="1">The sequence shown here is derived from an EMBL/GenBank/DDBJ whole genome shotgun (WGS) entry which is preliminary data.</text>
</comment>
<evidence type="ECO:0000313" key="1">
    <source>
        <dbReference type="EMBL" id="EDP3066243.1"/>
    </source>
</evidence>
<reference evidence="1" key="1">
    <citation type="submission" date="2019-08" db="EMBL/GenBank/DDBJ databases">
        <authorList>
            <person name="Ashton P.M."/>
            <person name="Dallman T."/>
            <person name="Nair S."/>
            <person name="De Pinna E."/>
            <person name="Peters T."/>
            <person name="Grant K."/>
        </authorList>
    </citation>
    <scope>NUCLEOTIDE SEQUENCE</scope>
    <source>
        <strain evidence="1">419151</strain>
    </source>
</reference>
<proteinExistence type="predicted"/>
<dbReference type="EMBL" id="AANKNK010000021">
    <property type="protein sequence ID" value="EDP3066243.1"/>
    <property type="molecule type" value="Genomic_DNA"/>
</dbReference>
<organism evidence="1">
    <name type="scientific">Campylobacter jejuni</name>
    <dbReference type="NCBI Taxonomy" id="197"/>
    <lineage>
        <taxon>Bacteria</taxon>
        <taxon>Pseudomonadati</taxon>
        <taxon>Campylobacterota</taxon>
        <taxon>Epsilonproteobacteria</taxon>
        <taxon>Campylobacterales</taxon>
        <taxon>Campylobacteraceae</taxon>
        <taxon>Campylobacter</taxon>
    </lineage>
</organism>
<dbReference type="Pfam" id="PF11144">
    <property type="entry name" value="DUF2920"/>
    <property type="match status" value="1"/>
</dbReference>
<accession>A0A6C8AQM1</accession>
<dbReference type="AlphaFoldDB" id="A0A6C8AQM1"/>